<accession>A0A0C9YA30</accession>
<reference evidence="2" key="2">
    <citation type="submission" date="2015-01" db="EMBL/GenBank/DDBJ databases">
        <title>Evolutionary Origins and Diversification of the Mycorrhizal Mutualists.</title>
        <authorList>
            <consortium name="DOE Joint Genome Institute"/>
            <consortium name="Mycorrhizal Genomics Consortium"/>
            <person name="Kohler A."/>
            <person name="Kuo A."/>
            <person name="Nagy L.G."/>
            <person name="Floudas D."/>
            <person name="Copeland A."/>
            <person name="Barry K.W."/>
            <person name="Cichocki N."/>
            <person name="Veneault-Fourrey C."/>
            <person name="LaButti K."/>
            <person name="Lindquist E.A."/>
            <person name="Lipzen A."/>
            <person name="Lundell T."/>
            <person name="Morin E."/>
            <person name="Murat C."/>
            <person name="Riley R."/>
            <person name="Ohm R."/>
            <person name="Sun H."/>
            <person name="Tunlid A."/>
            <person name="Henrissat B."/>
            <person name="Grigoriev I.V."/>
            <person name="Hibbett D.S."/>
            <person name="Martin F."/>
        </authorList>
    </citation>
    <scope>NUCLEOTIDE SEQUENCE [LARGE SCALE GENOMIC DNA]</scope>
    <source>
        <strain evidence="2">LaAM-08-1</strain>
    </source>
</reference>
<reference evidence="1 2" key="1">
    <citation type="submission" date="2014-04" db="EMBL/GenBank/DDBJ databases">
        <authorList>
            <consortium name="DOE Joint Genome Institute"/>
            <person name="Kuo A."/>
            <person name="Kohler A."/>
            <person name="Nagy L.G."/>
            <person name="Floudas D."/>
            <person name="Copeland A."/>
            <person name="Barry K.W."/>
            <person name="Cichocki N."/>
            <person name="Veneault-Fourrey C."/>
            <person name="LaButti K."/>
            <person name="Lindquist E.A."/>
            <person name="Lipzen A."/>
            <person name="Lundell T."/>
            <person name="Morin E."/>
            <person name="Murat C."/>
            <person name="Sun H."/>
            <person name="Tunlid A."/>
            <person name="Henrissat B."/>
            <person name="Grigoriev I.V."/>
            <person name="Hibbett D.S."/>
            <person name="Martin F."/>
            <person name="Nordberg H.P."/>
            <person name="Cantor M.N."/>
            <person name="Hua S.X."/>
        </authorList>
    </citation>
    <scope>NUCLEOTIDE SEQUENCE [LARGE SCALE GENOMIC DNA]</scope>
    <source>
        <strain evidence="1 2">LaAM-08-1</strain>
    </source>
</reference>
<proteinExistence type="predicted"/>
<dbReference type="Proteomes" id="UP000054477">
    <property type="component" value="Unassembled WGS sequence"/>
</dbReference>
<dbReference type="AlphaFoldDB" id="A0A0C9YA30"/>
<name>A0A0C9YA30_9AGAR</name>
<sequence>MQQESRATDCCKCCVNVRMCCYDAGGIDVNVGREDGKCARLWDENKSATCEMASKECGGKMLGLTADCQK</sequence>
<evidence type="ECO:0000313" key="1">
    <source>
        <dbReference type="EMBL" id="KIK07082.1"/>
    </source>
</evidence>
<dbReference type="EMBL" id="KN838549">
    <property type="protein sequence ID" value="KIK07082.1"/>
    <property type="molecule type" value="Genomic_DNA"/>
</dbReference>
<dbReference type="HOGENOM" id="CLU_2758137_0_0_1"/>
<gene>
    <name evidence="1" type="ORF">K443DRAFT_215867</name>
</gene>
<keyword evidence="2" id="KW-1185">Reference proteome</keyword>
<protein>
    <submittedName>
        <fullName evidence="1">Uncharacterized protein</fullName>
    </submittedName>
</protein>
<organism evidence="1 2">
    <name type="scientific">Laccaria amethystina LaAM-08-1</name>
    <dbReference type="NCBI Taxonomy" id="1095629"/>
    <lineage>
        <taxon>Eukaryota</taxon>
        <taxon>Fungi</taxon>
        <taxon>Dikarya</taxon>
        <taxon>Basidiomycota</taxon>
        <taxon>Agaricomycotina</taxon>
        <taxon>Agaricomycetes</taxon>
        <taxon>Agaricomycetidae</taxon>
        <taxon>Agaricales</taxon>
        <taxon>Agaricineae</taxon>
        <taxon>Hydnangiaceae</taxon>
        <taxon>Laccaria</taxon>
    </lineage>
</organism>
<evidence type="ECO:0000313" key="2">
    <source>
        <dbReference type="Proteomes" id="UP000054477"/>
    </source>
</evidence>